<organism evidence="3">
    <name type="scientific">Nippostrongylus brasiliensis</name>
    <name type="common">Rat hookworm</name>
    <dbReference type="NCBI Taxonomy" id="27835"/>
    <lineage>
        <taxon>Eukaryota</taxon>
        <taxon>Metazoa</taxon>
        <taxon>Ecdysozoa</taxon>
        <taxon>Nematoda</taxon>
        <taxon>Chromadorea</taxon>
        <taxon>Rhabditida</taxon>
        <taxon>Rhabditina</taxon>
        <taxon>Rhabditomorpha</taxon>
        <taxon>Strongyloidea</taxon>
        <taxon>Heligmosomidae</taxon>
        <taxon>Nippostrongylus</taxon>
    </lineage>
</organism>
<proteinExistence type="predicted"/>
<keyword evidence="2" id="KW-1185">Reference proteome</keyword>
<gene>
    <name evidence="1" type="ORF">NBR_LOCUS16172</name>
</gene>
<protein>
    <submittedName>
        <fullName evidence="3">Lipocalin-like domain-containing protein</fullName>
    </submittedName>
</protein>
<evidence type="ECO:0000313" key="1">
    <source>
        <dbReference type="EMBL" id="VDL79767.1"/>
    </source>
</evidence>
<dbReference type="Proteomes" id="UP000271162">
    <property type="component" value="Unassembled WGS sequence"/>
</dbReference>
<sequence length="71" mass="8203">MNERGSSSEKWRHFQRAKNSIWVRLENDVTTVKFSTFYVTVDQPECVEEDGQLAAVTIALWPLINVPHQQA</sequence>
<reference evidence="1 2" key="2">
    <citation type="submission" date="2018-11" db="EMBL/GenBank/DDBJ databases">
        <authorList>
            <consortium name="Pathogen Informatics"/>
        </authorList>
    </citation>
    <scope>NUCLEOTIDE SEQUENCE [LARGE SCALE GENOMIC DNA]</scope>
</reference>
<dbReference type="WBParaSite" id="NBR_0001617101-mRNA-1">
    <property type="protein sequence ID" value="NBR_0001617101-mRNA-1"/>
    <property type="gene ID" value="NBR_0001617101"/>
</dbReference>
<evidence type="ECO:0000313" key="3">
    <source>
        <dbReference type="WBParaSite" id="NBR_0001617101-mRNA-1"/>
    </source>
</evidence>
<reference evidence="3" key="1">
    <citation type="submission" date="2017-02" db="UniProtKB">
        <authorList>
            <consortium name="WormBaseParasite"/>
        </authorList>
    </citation>
    <scope>IDENTIFICATION</scope>
</reference>
<evidence type="ECO:0000313" key="2">
    <source>
        <dbReference type="Proteomes" id="UP000271162"/>
    </source>
</evidence>
<dbReference type="AlphaFoldDB" id="A0A0N4YH55"/>
<dbReference type="EMBL" id="UYSL01022074">
    <property type="protein sequence ID" value="VDL79767.1"/>
    <property type="molecule type" value="Genomic_DNA"/>
</dbReference>
<accession>A0A0N4YH55</accession>
<name>A0A0N4YH55_NIPBR</name>